<feature type="transmembrane region" description="Helical" evidence="1">
    <location>
        <begin position="128"/>
        <end position="146"/>
    </location>
</feature>
<keyword evidence="1" id="KW-1133">Transmembrane helix</keyword>
<dbReference type="EMBL" id="JBBYHV010000001">
    <property type="protein sequence ID" value="MEL1249542.1"/>
    <property type="molecule type" value="Genomic_DNA"/>
</dbReference>
<keyword evidence="3" id="KW-1185">Reference proteome</keyword>
<organism evidence="2 3">
    <name type="scientific">Aurantiacibacter gilvus</name>
    <dbReference type="NCBI Taxonomy" id="3139141"/>
    <lineage>
        <taxon>Bacteria</taxon>
        <taxon>Pseudomonadati</taxon>
        <taxon>Pseudomonadota</taxon>
        <taxon>Alphaproteobacteria</taxon>
        <taxon>Sphingomonadales</taxon>
        <taxon>Erythrobacteraceae</taxon>
        <taxon>Aurantiacibacter</taxon>
    </lineage>
</organism>
<accession>A0ABU9IAU2</accession>
<evidence type="ECO:0000313" key="3">
    <source>
        <dbReference type="Proteomes" id="UP001497045"/>
    </source>
</evidence>
<comment type="caution">
    <text evidence="2">The sequence shown here is derived from an EMBL/GenBank/DDBJ whole genome shotgun (WGS) entry which is preliminary data.</text>
</comment>
<evidence type="ECO:0000256" key="1">
    <source>
        <dbReference type="SAM" id="Phobius"/>
    </source>
</evidence>
<keyword evidence="1" id="KW-0472">Membrane</keyword>
<reference evidence="2 3" key="1">
    <citation type="submission" date="2024-04" db="EMBL/GenBank/DDBJ databases">
        <title>Aurantiacibacter sp. DGU6 16S ribosomal RNA gene Genome sequencing and assembly.</title>
        <authorList>
            <person name="Park S."/>
        </authorList>
    </citation>
    <scope>NUCLEOTIDE SEQUENCE [LARGE SCALE GENOMIC DNA]</scope>
    <source>
        <strain evidence="2 3">DGU6</strain>
    </source>
</reference>
<gene>
    <name evidence="2" type="ORF">AAEO60_02535</name>
</gene>
<evidence type="ECO:0008006" key="4">
    <source>
        <dbReference type="Google" id="ProtNLM"/>
    </source>
</evidence>
<dbReference type="RefSeq" id="WP_341672077.1">
    <property type="nucleotide sequence ID" value="NZ_JBBYHV010000001.1"/>
</dbReference>
<protein>
    <recommendedName>
        <fullName evidence="4">DUF3592 domain-containing protein</fullName>
    </recommendedName>
</protein>
<sequence>MGKALRLAVLLTGLAAVTLVSFSLSWNLFVLPAYRDRGVQTFARLVNVVPSSSPRLRGDMLVVSHQPDPAGAKYRNWLRSPAASRLLQESKIGDPVPVIYLPGDQQGRAVLAADYDFSQQAPFNDPRFAAGALVLFGLTLGLSLTLRRRQRL</sequence>
<proteinExistence type="predicted"/>
<name>A0ABU9IAU2_9SPHN</name>
<keyword evidence="1" id="KW-0812">Transmembrane</keyword>
<dbReference type="Proteomes" id="UP001497045">
    <property type="component" value="Unassembled WGS sequence"/>
</dbReference>
<evidence type="ECO:0000313" key="2">
    <source>
        <dbReference type="EMBL" id="MEL1249542.1"/>
    </source>
</evidence>